<evidence type="ECO:0000256" key="1">
    <source>
        <dbReference type="ARBA" id="ARBA00022603"/>
    </source>
</evidence>
<evidence type="ECO:0000256" key="2">
    <source>
        <dbReference type="ARBA" id="ARBA00022679"/>
    </source>
</evidence>
<feature type="binding site" evidence="5">
    <location>
        <position position="318"/>
    </location>
    <ligand>
        <name>S-adenosyl-L-methionine</name>
        <dbReference type="ChEBI" id="CHEBI:59789"/>
    </ligand>
</feature>
<dbReference type="AlphaFoldDB" id="U4LT78"/>
<feature type="compositionally biased region" description="Low complexity" evidence="6">
    <location>
        <begin position="353"/>
        <end position="363"/>
    </location>
</feature>
<feature type="compositionally biased region" description="Low complexity" evidence="6">
    <location>
        <begin position="564"/>
        <end position="606"/>
    </location>
</feature>
<feature type="compositionally biased region" description="Acidic residues" evidence="6">
    <location>
        <begin position="541"/>
        <end position="563"/>
    </location>
</feature>
<dbReference type="OMA" id="SFKSRIY"/>
<evidence type="ECO:0000256" key="3">
    <source>
        <dbReference type="ARBA" id="ARBA00022691"/>
    </source>
</evidence>
<keyword evidence="3 5" id="KW-0949">S-adenosyl-L-methionine</keyword>
<dbReference type="GO" id="GO:0070475">
    <property type="term" value="P:rRNA base methylation"/>
    <property type="evidence" value="ECO:0007669"/>
    <property type="project" value="TreeGrafter"/>
</dbReference>
<dbReference type="EMBL" id="HF935459">
    <property type="protein sequence ID" value="CCX30621.1"/>
    <property type="molecule type" value="Genomic_DNA"/>
</dbReference>
<feature type="compositionally biased region" description="Polar residues" evidence="6">
    <location>
        <begin position="607"/>
        <end position="616"/>
    </location>
</feature>
<evidence type="ECO:0000313" key="9">
    <source>
        <dbReference type="Proteomes" id="UP000018144"/>
    </source>
</evidence>
<dbReference type="GO" id="GO:0008173">
    <property type="term" value="F:RNA methyltransferase activity"/>
    <property type="evidence" value="ECO:0007669"/>
    <property type="project" value="InterPro"/>
</dbReference>
<dbReference type="GO" id="GO:0005730">
    <property type="term" value="C:nucleolus"/>
    <property type="evidence" value="ECO:0007669"/>
    <property type="project" value="TreeGrafter"/>
</dbReference>
<organism evidence="8 9">
    <name type="scientific">Pyronema omphalodes (strain CBS 100304)</name>
    <name type="common">Pyronema confluens</name>
    <dbReference type="NCBI Taxonomy" id="1076935"/>
    <lineage>
        <taxon>Eukaryota</taxon>
        <taxon>Fungi</taxon>
        <taxon>Dikarya</taxon>
        <taxon>Ascomycota</taxon>
        <taxon>Pezizomycotina</taxon>
        <taxon>Pezizomycetes</taxon>
        <taxon>Pezizales</taxon>
        <taxon>Pyronemataceae</taxon>
        <taxon>Pyronema</taxon>
    </lineage>
</organism>
<dbReference type="GO" id="GO:0003723">
    <property type="term" value="F:RNA binding"/>
    <property type="evidence" value="ECO:0007669"/>
    <property type="project" value="UniProtKB-UniRule"/>
</dbReference>
<accession>U4LT78</accession>
<reference evidence="8 9" key="1">
    <citation type="journal article" date="2013" name="PLoS Genet.">
        <title>The genome and development-dependent transcriptomes of Pyronema confluens: a window into fungal evolution.</title>
        <authorList>
            <person name="Traeger S."/>
            <person name="Altegoer F."/>
            <person name="Freitag M."/>
            <person name="Gabaldon T."/>
            <person name="Kempken F."/>
            <person name="Kumar A."/>
            <person name="Marcet-Houben M."/>
            <person name="Poggeler S."/>
            <person name="Stajich J.E."/>
            <person name="Nowrousian M."/>
        </authorList>
    </citation>
    <scope>NUCLEOTIDE SEQUENCE [LARGE SCALE GENOMIC DNA]</scope>
    <source>
        <strain evidence="9">CBS 100304</strain>
        <tissue evidence="8">Vegetative mycelium</tissue>
    </source>
</reference>
<proteinExistence type="inferred from homology"/>
<dbReference type="eggNOG" id="KOG2360">
    <property type="taxonomic scope" value="Eukaryota"/>
</dbReference>
<comment type="similarity">
    <text evidence="5">Belongs to the class I-like SAM-binding methyltransferase superfamily. RsmB/NOP family.</text>
</comment>
<keyword evidence="4 5" id="KW-0694">RNA-binding</keyword>
<dbReference type="STRING" id="1076935.U4LT78"/>
<evidence type="ECO:0000313" key="8">
    <source>
        <dbReference type="EMBL" id="CCX30621.1"/>
    </source>
</evidence>
<dbReference type="PROSITE" id="PS51686">
    <property type="entry name" value="SAM_MT_RSMB_NOP"/>
    <property type="match status" value="1"/>
</dbReference>
<feature type="region of interest" description="Disordered" evidence="6">
    <location>
        <begin position="502"/>
        <end position="628"/>
    </location>
</feature>
<dbReference type="PANTHER" id="PTHR22807">
    <property type="entry name" value="NOP2 YEAST -RELATED NOL1/NOP2/FMU SUN DOMAIN-CONTAINING"/>
    <property type="match status" value="1"/>
</dbReference>
<feature type="active site" description="Nucleophile" evidence="5">
    <location>
        <position position="420"/>
    </location>
</feature>
<dbReference type="InterPro" id="IPR049560">
    <property type="entry name" value="MeTrfase_RsmB-F_NOP2_cat"/>
</dbReference>
<sequence>MSLYIEAASILNETSGSLRSRIYHRPASSPQLKSPPARLYALIIETLKHQEILNEVIAKSELLKLERKLTHSLTLLLLHDHLLTKNGIATSPGPLRTQIESHKARLSSEFTRARLKRGFGTTALYLSHIASESAPKIPRWVRVNTLKCSLTSLLTQFPDYAKVDTLEDVMTAAKGIKTKAGGRVYYVDPYVKDLLAFPPGIDITTMPCYIKGEVILQDRSSCLPAALLDPPKEAWVVDATSAPGNKTTHAAAILHGAGGSRKGGVIAYEKDPRRAEILKRMVTRAGGDVAITVRPGEDFLKARPKSDELSRVTHLLLDPSCSGSGIVSRAEYSLLPIPEFETKTGTKRKRGGKPAAKPAVTAPAKPAVIADDAEGADGEQEETKQDVAEARLHSLAAFQTEMIQHAMTFPSARKITYSTCSIHAIENEQVVMAALQTKVAKRRGWRVLGREEGVLSEWERRGLDEECAGDHHVAQACIRANPIEDGGIGFFLCGFVREGEDDSKEEDWVEERKETVEVTVGKGKNQKGKKEEKVEKAQAREEEEEEYDEKGEEWGGFEEEEEAAPAAPAPKKAAKPANPAKKQAPRPSKPSKSAAPATPAASKPAKQTSSIIQRKTSLAPKSKKQKRK</sequence>
<keyword evidence="2 5" id="KW-0808">Transferase</keyword>
<dbReference type="OrthoDB" id="435282at2759"/>
<dbReference type="InterPro" id="IPR048889">
    <property type="entry name" value="NSUN5_RCM1_N"/>
</dbReference>
<dbReference type="PRINTS" id="PR02008">
    <property type="entry name" value="RCMTFAMILY"/>
</dbReference>
<dbReference type="Pfam" id="PF01189">
    <property type="entry name" value="Methyltr_RsmB-F"/>
    <property type="match status" value="1"/>
</dbReference>
<protein>
    <submittedName>
        <fullName evidence="8">Similar to Putative methyltransferase C2C4.06c acc. no. O14039</fullName>
    </submittedName>
</protein>
<dbReference type="SUPFAM" id="SSF53335">
    <property type="entry name" value="S-adenosyl-L-methionine-dependent methyltransferases"/>
    <property type="match status" value="1"/>
</dbReference>
<dbReference type="Pfam" id="PF21148">
    <property type="entry name" value="NSUN5_fdxn-like"/>
    <property type="match status" value="1"/>
</dbReference>
<feature type="region of interest" description="Disordered" evidence="6">
    <location>
        <begin position="344"/>
        <end position="363"/>
    </location>
</feature>
<feature type="domain" description="SAM-dependent MTase RsmB/NOP-type" evidence="7">
    <location>
        <begin position="129"/>
        <end position="498"/>
    </location>
</feature>
<dbReference type="Pfam" id="PF21153">
    <property type="entry name" value="NSUN5_N"/>
    <property type="match status" value="1"/>
</dbReference>
<dbReference type="InterPro" id="IPR023267">
    <property type="entry name" value="RCMT"/>
</dbReference>
<dbReference type="Gene3D" id="3.40.50.150">
    <property type="entry name" value="Vaccinia Virus protein VP39"/>
    <property type="match status" value="1"/>
</dbReference>
<dbReference type="Proteomes" id="UP000018144">
    <property type="component" value="Unassembled WGS sequence"/>
</dbReference>
<dbReference type="Gene3D" id="3.30.70.1170">
    <property type="entry name" value="Sun protein, domain 3"/>
    <property type="match status" value="1"/>
</dbReference>
<dbReference type="InterPro" id="IPR029063">
    <property type="entry name" value="SAM-dependent_MTases_sf"/>
</dbReference>
<gene>
    <name evidence="8" type="ORF">PCON_08958</name>
</gene>
<name>U4LT78_PYROM</name>
<feature type="compositionally biased region" description="Basic and acidic residues" evidence="6">
    <location>
        <begin position="528"/>
        <end position="540"/>
    </location>
</feature>
<feature type="binding site" evidence="5">
    <location>
        <position position="269"/>
    </location>
    <ligand>
        <name>S-adenosyl-L-methionine</name>
        <dbReference type="ChEBI" id="CHEBI:59789"/>
    </ligand>
</feature>
<evidence type="ECO:0000256" key="5">
    <source>
        <dbReference type="PROSITE-ProRule" id="PRU01023"/>
    </source>
</evidence>
<comment type="caution">
    <text evidence="5">Lacks conserved residue(s) required for the propagation of feature annotation.</text>
</comment>
<evidence type="ECO:0000259" key="7">
    <source>
        <dbReference type="PROSITE" id="PS51686"/>
    </source>
</evidence>
<keyword evidence="1 5" id="KW-0489">Methyltransferase</keyword>
<evidence type="ECO:0000256" key="6">
    <source>
        <dbReference type="SAM" id="MobiDB-lite"/>
    </source>
</evidence>
<dbReference type="PANTHER" id="PTHR22807:SF4">
    <property type="entry name" value="28S RRNA (CYTOSINE-C(5))-METHYLTRANSFERASE"/>
    <property type="match status" value="1"/>
</dbReference>
<evidence type="ECO:0000256" key="4">
    <source>
        <dbReference type="ARBA" id="ARBA00022884"/>
    </source>
</evidence>
<dbReference type="InterPro" id="IPR001678">
    <property type="entry name" value="MeTrfase_RsmB-F_NOP2_dom"/>
</dbReference>
<dbReference type="InterPro" id="IPR049561">
    <property type="entry name" value="NSUN5_7_fdxn-like"/>
</dbReference>
<keyword evidence="9" id="KW-1185">Reference proteome</keyword>